<protein>
    <submittedName>
        <fullName evidence="2">Uncharacterized protein</fullName>
    </submittedName>
</protein>
<dbReference type="Proteomes" id="UP001189429">
    <property type="component" value="Unassembled WGS sequence"/>
</dbReference>
<feature type="compositionally biased region" description="Polar residues" evidence="1">
    <location>
        <begin position="331"/>
        <end position="342"/>
    </location>
</feature>
<evidence type="ECO:0000313" key="3">
    <source>
        <dbReference type="Proteomes" id="UP001189429"/>
    </source>
</evidence>
<organism evidence="2 3">
    <name type="scientific">Prorocentrum cordatum</name>
    <dbReference type="NCBI Taxonomy" id="2364126"/>
    <lineage>
        <taxon>Eukaryota</taxon>
        <taxon>Sar</taxon>
        <taxon>Alveolata</taxon>
        <taxon>Dinophyceae</taxon>
        <taxon>Prorocentrales</taxon>
        <taxon>Prorocentraceae</taxon>
        <taxon>Prorocentrum</taxon>
    </lineage>
</organism>
<comment type="caution">
    <text evidence="2">The sequence shown here is derived from an EMBL/GenBank/DDBJ whole genome shotgun (WGS) entry which is preliminary data.</text>
</comment>
<evidence type="ECO:0000313" key="2">
    <source>
        <dbReference type="EMBL" id="CAK0910071.1"/>
    </source>
</evidence>
<reference evidence="2" key="1">
    <citation type="submission" date="2023-10" db="EMBL/GenBank/DDBJ databases">
        <authorList>
            <person name="Chen Y."/>
            <person name="Shah S."/>
            <person name="Dougan E. K."/>
            <person name="Thang M."/>
            <person name="Chan C."/>
        </authorList>
    </citation>
    <scope>NUCLEOTIDE SEQUENCE [LARGE SCALE GENOMIC DNA]</scope>
</reference>
<feature type="region of interest" description="Disordered" evidence="1">
    <location>
        <begin position="331"/>
        <end position="357"/>
    </location>
</feature>
<dbReference type="EMBL" id="CAUYUJ010022315">
    <property type="protein sequence ID" value="CAK0910071.1"/>
    <property type="molecule type" value="Genomic_DNA"/>
</dbReference>
<gene>
    <name evidence="2" type="ORF">PCOR1329_LOCUS84331</name>
</gene>
<proteinExistence type="predicted"/>
<evidence type="ECO:0000256" key="1">
    <source>
        <dbReference type="SAM" id="MobiDB-lite"/>
    </source>
</evidence>
<keyword evidence="3" id="KW-1185">Reference proteome</keyword>
<sequence length="473" mass="50924">MADLLLNTVKSAVDFLETYKVTEGITLGQVEAQAAEQKAQLEKSIAEADSISPAVGKDILKVIQGTSFASLARLIAGKVSVTTKTSSKKTNEKKQQNLFLQRYMTLDMWKKYRDPDTPYATVLEMMLDLWEKIGLKHPSEHTEVHAVAIMTLRLDGGVQGQVNVNVADAFAKLKDIKDGIKERRKHRLDHAHSGVVKKYAATLVEFKRVHEDIYDFAYGDTEGDQPVNNVPIDEIAIDALRAKLPARKSHGSIALRVGKVKCSGLTVEGVANAVLAAIQHRQPVSGDGVPGLQIFNPKHKLMVDSGLQLALSGPASSGAAPSMPAICDSPASVQVNLSSPESARTEPSPAPAEAVQPKTTADLAATMLEFTSKKSGGTVMKRPAAAAKAAPEAKKSPAIGIKLPFRGIPSSRREPQVVGDFKIYTDMAKSAWRVQRKGALKDRSFSFNGGSDGGKASWLRMVQAIVTDDIPTE</sequence>
<accession>A0ABN9YBG0</accession>
<name>A0ABN9YBG0_9DINO</name>